<evidence type="ECO:0000313" key="2">
    <source>
        <dbReference type="EMBL" id="EPE00156.1"/>
    </source>
</evidence>
<feature type="region of interest" description="Disordered" evidence="1">
    <location>
        <begin position="1"/>
        <end position="27"/>
    </location>
</feature>
<name>S3BL89_9BURK</name>
<dbReference type="EMBL" id="ATCF01000012">
    <property type="protein sequence ID" value="EPE00156.1"/>
    <property type="molecule type" value="Genomic_DNA"/>
</dbReference>
<evidence type="ECO:0000256" key="1">
    <source>
        <dbReference type="SAM" id="MobiDB-lite"/>
    </source>
</evidence>
<protein>
    <submittedName>
        <fullName evidence="2">Uncharacterized protein</fullName>
    </submittedName>
</protein>
<dbReference type="Proteomes" id="UP000014400">
    <property type="component" value="Unassembled WGS sequence"/>
</dbReference>
<sequence length="62" mass="6755">MLDAALIDQTHGHPSNRSPHVPLMGPKFSGRHLDTAEANARKPVLVETPSADFRDGCNICNF</sequence>
<accession>S3BL89</accession>
<comment type="caution">
    <text evidence="2">The sequence shown here is derived from an EMBL/GenBank/DDBJ whole genome shotgun (WGS) entry which is preliminary data.</text>
</comment>
<proteinExistence type="predicted"/>
<keyword evidence="3" id="KW-1185">Reference proteome</keyword>
<dbReference type="HOGENOM" id="CLU_2902611_0_0_4"/>
<reference evidence="2 3" key="1">
    <citation type="submission" date="2013-04" db="EMBL/GenBank/DDBJ databases">
        <title>The Genome Sequence of Sutterella wadsworthensis HGA0223.</title>
        <authorList>
            <consortium name="The Broad Institute Genomics Platform"/>
            <person name="Earl A."/>
            <person name="Ward D."/>
            <person name="Feldgarden M."/>
            <person name="Gevers D."/>
            <person name="Schmidt T.M."/>
            <person name="Dover J."/>
            <person name="Dai D."/>
            <person name="Walker B."/>
            <person name="Young S."/>
            <person name="Zeng Q."/>
            <person name="Gargeya S."/>
            <person name="Fitzgerald M."/>
            <person name="Haas B."/>
            <person name="Abouelleil A."/>
            <person name="Allen A.W."/>
            <person name="Alvarado L."/>
            <person name="Arachchi H.M."/>
            <person name="Berlin A.M."/>
            <person name="Chapman S.B."/>
            <person name="Gainer-Dewar J."/>
            <person name="Goldberg J."/>
            <person name="Griggs A."/>
            <person name="Gujja S."/>
            <person name="Hansen M."/>
            <person name="Howarth C."/>
            <person name="Imamovic A."/>
            <person name="Ireland A."/>
            <person name="Larimer J."/>
            <person name="McCowan C."/>
            <person name="Murphy C."/>
            <person name="Pearson M."/>
            <person name="Poon T.W."/>
            <person name="Priest M."/>
            <person name="Roberts A."/>
            <person name="Saif S."/>
            <person name="Shea T."/>
            <person name="Sisk P."/>
            <person name="Sykes S."/>
            <person name="Wortman J."/>
            <person name="Nusbaum C."/>
            <person name="Birren B."/>
        </authorList>
    </citation>
    <scope>NUCLEOTIDE SEQUENCE [LARGE SCALE GENOMIC DNA]</scope>
    <source>
        <strain evidence="2 3">HGA0223</strain>
    </source>
</reference>
<evidence type="ECO:0000313" key="3">
    <source>
        <dbReference type="Proteomes" id="UP000014400"/>
    </source>
</evidence>
<organism evidence="2 3">
    <name type="scientific">Sutterella wadsworthensis HGA0223</name>
    <dbReference type="NCBI Taxonomy" id="1203554"/>
    <lineage>
        <taxon>Bacteria</taxon>
        <taxon>Pseudomonadati</taxon>
        <taxon>Pseudomonadota</taxon>
        <taxon>Betaproteobacteria</taxon>
        <taxon>Burkholderiales</taxon>
        <taxon>Sutterellaceae</taxon>
        <taxon>Sutterella</taxon>
    </lineage>
</organism>
<dbReference type="PATRIC" id="fig|1203554.3.peg.903"/>
<gene>
    <name evidence="2" type="ORF">HMPREF1476_00885</name>
</gene>
<dbReference type="AlphaFoldDB" id="S3BL89"/>